<dbReference type="OrthoDB" id="509852at2"/>
<dbReference type="SFLD" id="SFLDS00019">
    <property type="entry name" value="Glutathione_Transferase_(cytos"/>
    <property type="match status" value="1"/>
</dbReference>
<dbReference type="PATRIC" id="fig|717774.3.peg.2491"/>
<dbReference type="GO" id="GO:0006559">
    <property type="term" value="P:L-phenylalanine catabolic process"/>
    <property type="evidence" value="ECO:0007669"/>
    <property type="project" value="TreeGrafter"/>
</dbReference>
<dbReference type="PANTHER" id="PTHR42673">
    <property type="entry name" value="MALEYLACETOACETATE ISOMERASE"/>
    <property type="match status" value="1"/>
</dbReference>
<keyword evidence="5" id="KW-1185">Reference proteome</keyword>
<dbReference type="EC" id="5.2.1.2" evidence="4"/>
<evidence type="ECO:0000313" key="5">
    <source>
        <dbReference type="Proteomes" id="UP000001062"/>
    </source>
</evidence>
<sequence>MQLYSFFNSSTSYRVRIALAIKGLAYDYQGVNIRIGDQLTEEHIARNPSKGVPVLILDDGQRLTQSMAILDYLERTYPTPALLPDDPQLRTRVLEVANVIACDMHAINNLRSLGYLKNVLDISDKDKKVWYQHWVNQGLTAVETLLERHGVGPFCFGDQPTLADCCLVPQVANSIRFGCSMSGFPNVMAVYKHCQQQAAFQEAEPQRQPDFIE</sequence>
<dbReference type="InterPro" id="IPR034333">
    <property type="entry name" value="GST_Zeta_N"/>
</dbReference>
<accession>F2JUZ2</accession>
<dbReference type="AlphaFoldDB" id="F2JUZ2"/>
<name>F2JUZ2_MARM1</name>
<dbReference type="STRING" id="717774.Marme_2409"/>
<dbReference type="RefSeq" id="WP_013661550.1">
    <property type="nucleotide sequence ID" value="NC_015276.1"/>
</dbReference>
<evidence type="ECO:0000313" key="4">
    <source>
        <dbReference type="EMBL" id="ADZ91646.1"/>
    </source>
</evidence>
<dbReference type="InterPro" id="IPR004045">
    <property type="entry name" value="Glutathione_S-Trfase_N"/>
</dbReference>
<dbReference type="CDD" id="cd03191">
    <property type="entry name" value="GST_C_Zeta"/>
    <property type="match status" value="1"/>
</dbReference>
<dbReference type="PANTHER" id="PTHR42673:SF4">
    <property type="entry name" value="MALEYLACETOACETATE ISOMERASE"/>
    <property type="match status" value="1"/>
</dbReference>
<dbReference type="GO" id="GO:0004364">
    <property type="term" value="F:glutathione transferase activity"/>
    <property type="evidence" value="ECO:0007669"/>
    <property type="project" value="TreeGrafter"/>
</dbReference>
<dbReference type="Pfam" id="PF13410">
    <property type="entry name" value="GST_C_2"/>
    <property type="match status" value="1"/>
</dbReference>
<dbReference type="Gene3D" id="3.40.30.10">
    <property type="entry name" value="Glutaredoxin"/>
    <property type="match status" value="1"/>
</dbReference>
<dbReference type="Pfam" id="PF02798">
    <property type="entry name" value="GST_N"/>
    <property type="match status" value="1"/>
</dbReference>
<keyword evidence="4" id="KW-0413">Isomerase</keyword>
<dbReference type="PROSITE" id="PS50405">
    <property type="entry name" value="GST_CTER"/>
    <property type="match status" value="1"/>
</dbReference>
<dbReference type="SUPFAM" id="SSF47616">
    <property type="entry name" value="GST C-terminal domain-like"/>
    <property type="match status" value="1"/>
</dbReference>
<dbReference type="CDD" id="cd03042">
    <property type="entry name" value="GST_N_Zeta"/>
    <property type="match status" value="1"/>
</dbReference>
<protein>
    <submittedName>
        <fullName evidence="4">Maleylacetoacetate isomerase</fullName>
        <ecNumber evidence="4">5.2.1.2</ecNumber>
    </submittedName>
</protein>
<dbReference type="GO" id="GO:0006749">
    <property type="term" value="P:glutathione metabolic process"/>
    <property type="evidence" value="ECO:0007669"/>
    <property type="project" value="TreeGrafter"/>
</dbReference>
<dbReference type="SUPFAM" id="SSF52833">
    <property type="entry name" value="Thioredoxin-like"/>
    <property type="match status" value="1"/>
</dbReference>
<dbReference type="GO" id="GO:0005737">
    <property type="term" value="C:cytoplasm"/>
    <property type="evidence" value="ECO:0007669"/>
    <property type="project" value="InterPro"/>
</dbReference>
<dbReference type="PROSITE" id="PS50404">
    <property type="entry name" value="GST_NTER"/>
    <property type="match status" value="1"/>
</dbReference>
<evidence type="ECO:0000259" key="2">
    <source>
        <dbReference type="PROSITE" id="PS50404"/>
    </source>
</evidence>
<dbReference type="InterPro" id="IPR040079">
    <property type="entry name" value="Glutathione_S-Trfase"/>
</dbReference>
<dbReference type="Proteomes" id="UP000001062">
    <property type="component" value="Chromosome"/>
</dbReference>
<dbReference type="FunFam" id="1.20.1050.10:FF:000017">
    <property type="entry name" value="Maleylacetoacetate isomerase"/>
    <property type="match status" value="1"/>
</dbReference>
<feature type="domain" description="GST N-terminal" evidence="2">
    <location>
        <begin position="1"/>
        <end position="81"/>
    </location>
</feature>
<dbReference type="NCBIfam" id="TIGR01262">
    <property type="entry name" value="maiA"/>
    <property type="match status" value="1"/>
</dbReference>
<dbReference type="InterPro" id="IPR005955">
    <property type="entry name" value="GST_Zeta"/>
</dbReference>
<feature type="domain" description="GST C-terminal" evidence="3">
    <location>
        <begin position="86"/>
        <end position="211"/>
    </location>
</feature>
<comment type="similarity">
    <text evidence="1">Belongs to the GST superfamily. Zeta family.</text>
</comment>
<dbReference type="KEGG" id="mme:Marme_2409"/>
<dbReference type="SFLD" id="SFLDG00358">
    <property type="entry name" value="Main_(cytGST)"/>
    <property type="match status" value="1"/>
</dbReference>
<gene>
    <name evidence="4" type="ordered locus">Marme_2409</name>
</gene>
<dbReference type="InterPro" id="IPR036249">
    <property type="entry name" value="Thioredoxin-like_sf"/>
</dbReference>
<reference evidence="4 5" key="1">
    <citation type="journal article" date="2012" name="Stand. Genomic Sci.">
        <title>Complete genome sequence of the melanogenic marine bacterium Marinomonas mediterranea type strain (MMB-1(T)).</title>
        <authorList>
            <person name="Lucas-Elio P."/>
            <person name="Goodwin L."/>
            <person name="Woyke T."/>
            <person name="Pitluck S."/>
            <person name="Nolan M."/>
            <person name="Kyrpides N.C."/>
            <person name="Detter J.C."/>
            <person name="Copeland A."/>
            <person name="Teshima H."/>
            <person name="Bruce D."/>
            <person name="Detter C."/>
            <person name="Tapia R."/>
            <person name="Han S."/>
            <person name="Land M.L."/>
            <person name="Ivanova N."/>
            <person name="Mikhailova N."/>
            <person name="Johnston A.W."/>
            <person name="Sanchez-Amat A."/>
        </authorList>
    </citation>
    <scope>NUCLEOTIDE SEQUENCE [LARGE SCALE GENOMIC DNA]</scope>
    <source>
        <strain evidence="5">ATCC 700492 / JCM 21426 / NBRC 103028 / MMB-1</strain>
    </source>
</reference>
<dbReference type="Gene3D" id="1.20.1050.10">
    <property type="match status" value="1"/>
</dbReference>
<dbReference type="InterPro" id="IPR034330">
    <property type="entry name" value="GST_Zeta_C"/>
</dbReference>
<dbReference type="InterPro" id="IPR010987">
    <property type="entry name" value="Glutathione-S-Trfase_C-like"/>
</dbReference>
<organism evidence="4 5">
    <name type="scientific">Marinomonas mediterranea (strain ATCC 700492 / JCM 21426 / NBRC 103028 / MMB-1)</name>
    <dbReference type="NCBI Taxonomy" id="717774"/>
    <lineage>
        <taxon>Bacteria</taxon>
        <taxon>Pseudomonadati</taxon>
        <taxon>Pseudomonadota</taxon>
        <taxon>Gammaproteobacteria</taxon>
        <taxon>Oceanospirillales</taxon>
        <taxon>Oceanospirillaceae</taxon>
        <taxon>Marinomonas</taxon>
    </lineage>
</organism>
<dbReference type="eggNOG" id="COG0625">
    <property type="taxonomic scope" value="Bacteria"/>
</dbReference>
<dbReference type="EMBL" id="CP002583">
    <property type="protein sequence ID" value="ADZ91646.1"/>
    <property type="molecule type" value="Genomic_DNA"/>
</dbReference>
<dbReference type="InterPro" id="IPR036282">
    <property type="entry name" value="Glutathione-S-Trfase_C_sf"/>
</dbReference>
<proteinExistence type="inferred from homology"/>
<dbReference type="HOGENOM" id="CLU_011226_20_1_6"/>
<evidence type="ECO:0000256" key="1">
    <source>
        <dbReference type="ARBA" id="ARBA00010007"/>
    </source>
</evidence>
<dbReference type="GO" id="GO:0016034">
    <property type="term" value="F:maleylacetoacetate isomerase activity"/>
    <property type="evidence" value="ECO:0007669"/>
    <property type="project" value="UniProtKB-EC"/>
</dbReference>
<evidence type="ECO:0000259" key="3">
    <source>
        <dbReference type="PROSITE" id="PS50405"/>
    </source>
</evidence>